<dbReference type="GO" id="GO:0005737">
    <property type="term" value="C:cytoplasm"/>
    <property type="evidence" value="ECO:0007669"/>
    <property type="project" value="UniProtKB-SubCell"/>
</dbReference>
<keyword evidence="7" id="KW-0548">Nucleotidyltransferase</keyword>
<dbReference type="PROSITE" id="PS51163">
    <property type="entry name" value="YRDC"/>
    <property type="match status" value="1"/>
</dbReference>
<dbReference type="PANTHER" id="PTHR17490">
    <property type="entry name" value="SUA5"/>
    <property type="match status" value="1"/>
</dbReference>
<accession>A0A2H0UHU2</accession>
<dbReference type="GO" id="GO:0005524">
    <property type="term" value="F:ATP binding"/>
    <property type="evidence" value="ECO:0007669"/>
    <property type="project" value="UniProtKB-KW"/>
</dbReference>
<evidence type="ECO:0000313" key="13">
    <source>
        <dbReference type="EMBL" id="PIR85236.1"/>
    </source>
</evidence>
<dbReference type="GO" id="GO:0061710">
    <property type="term" value="F:L-threonylcarbamoyladenylate synthase"/>
    <property type="evidence" value="ECO:0007669"/>
    <property type="project" value="UniProtKB-EC"/>
</dbReference>
<dbReference type="NCBIfam" id="TIGR00057">
    <property type="entry name" value="L-threonylcarbamoyladenylate synthase"/>
    <property type="match status" value="1"/>
</dbReference>
<protein>
    <recommendedName>
        <fullName evidence="10">L-threonylcarbamoyladenylate synthase</fullName>
        <ecNumber evidence="3">2.7.7.87</ecNumber>
    </recommendedName>
    <alternativeName>
        <fullName evidence="10">L-threonylcarbamoyladenylate synthase</fullName>
    </alternativeName>
</protein>
<keyword evidence="9" id="KW-0067">ATP-binding</keyword>
<keyword evidence="8" id="KW-0547">Nucleotide-binding</keyword>
<dbReference type="InterPro" id="IPR006070">
    <property type="entry name" value="Sua5-like_dom"/>
</dbReference>
<evidence type="ECO:0000256" key="5">
    <source>
        <dbReference type="ARBA" id="ARBA00022679"/>
    </source>
</evidence>
<gene>
    <name evidence="13" type="ORF">COU15_01695</name>
</gene>
<proteinExistence type="inferred from homology"/>
<comment type="similarity">
    <text evidence="2">Belongs to the SUA5 family.</text>
</comment>
<sequence length="187" mass="20385">MKKVILYPTDTLYGLGVDATDPEAVLRLFDLKERELDKPISIVVSDMAMMEEYAEVTPLARKIAETFLPGKVTLVLNARNLAPELSAGTGTVGIRIPDHPVPIALVQEMGRPITATSANVSGMKPEMNVKAILKQFGDKQEMVDYDDDIPPSLPESEPSTVVDARGTVLVTLREGAITKEMILHTVE</sequence>
<comment type="catalytic activity">
    <reaction evidence="11">
        <text>L-threonine + hydrogencarbonate + ATP = L-threonylcarbamoyladenylate + diphosphate + H2O</text>
        <dbReference type="Rhea" id="RHEA:36407"/>
        <dbReference type="ChEBI" id="CHEBI:15377"/>
        <dbReference type="ChEBI" id="CHEBI:17544"/>
        <dbReference type="ChEBI" id="CHEBI:30616"/>
        <dbReference type="ChEBI" id="CHEBI:33019"/>
        <dbReference type="ChEBI" id="CHEBI:57926"/>
        <dbReference type="ChEBI" id="CHEBI:73682"/>
        <dbReference type="EC" id="2.7.7.87"/>
    </reaction>
</comment>
<organism evidence="13 14">
    <name type="scientific">Candidatus Kaiserbacteria bacterium CG10_big_fil_rev_8_21_14_0_10_45_20</name>
    <dbReference type="NCBI Taxonomy" id="1974607"/>
    <lineage>
        <taxon>Bacteria</taxon>
        <taxon>Candidatus Kaiseribacteriota</taxon>
    </lineage>
</organism>
<evidence type="ECO:0000256" key="6">
    <source>
        <dbReference type="ARBA" id="ARBA00022694"/>
    </source>
</evidence>
<evidence type="ECO:0000256" key="7">
    <source>
        <dbReference type="ARBA" id="ARBA00022695"/>
    </source>
</evidence>
<dbReference type="Pfam" id="PF01300">
    <property type="entry name" value="Sua5_yciO_yrdC"/>
    <property type="match status" value="1"/>
</dbReference>
<dbReference type="EMBL" id="PFBH01000013">
    <property type="protein sequence ID" value="PIR85236.1"/>
    <property type="molecule type" value="Genomic_DNA"/>
</dbReference>
<dbReference type="InterPro" id="IPR050156">
    <property type="entry name" value="TC-AMP_synthase_SUA5"/>
</dbReference>
<dbReference type="GO" id="GO:0000049">
    <property type="term" value="F:tRNA binding"/>
    <property type="evidence" value="ECO:0007669"/>
    <property type="project" value="TreeGrafter"/>
</dbReference>
<evidence type="ECO:0000259" key="12">
    <source>
        <dbReference type="PROSITE" id="PS51163"/>
    </source>
</evidence>
<keyword evidence="4" id="KW-0963">Cytoplasm</keyword>
<evidence type="ECO:0000256" key="9">
    <source>
        <dbReference type="ARBA" id="ARBA00022840"/>
    </source>
</evidence>
<evidence type="ECO:0000256" key="8">
    <source>
        <dbReference type="ARBA" id="ARBA00022741"/>
    </source>
</evidence>
<comment type="subcellular location">
    <subcellularLocation>
        <location evidence="1">Cytoplasm</location>
    </subcellularLocation>
</comment>
<comment type="caution">
    <text evidence="13">The sequence shown here is derived from an EMBL/GenBank/DDBJ whole genome shotgun (WGS) entry which is preliminary data.</text>
</comment>
<evidence type="ECO:0000256" key="3">
    <source>
        <dbReference type="ARBA" id="ARBA00012584"/>
    </source>
</evidence>
<keyword evidence="5" id="KW-0808">Transferase</keyword>
<reference evidence="14" key="1">
    <citation type="submission" date="2017-09" db="EMBL/GenBank/DDBJ databases">
        <title>Depth-based differentiation of microbial function through sediment-hosted aquifers and enrichment of novel symbionts in the deep terrestrial subsurface.</title>
        <authorList>
            <person name="Probst A.J."/>
            <person name="Ladd B."/>
            <person name="Jarett J.K."/>
            <person name="Geller-Mcgrath D.E."/>
            <person name="Sieber C.M.K."/>
            <person name="Emerson J.B."/>
            <person name="Anantharaman K."/>
            <person name="Thomas B.C."/>
            <person name="Malmstrom R."/>
            <person name="Stieglmeier M."/>
            <person name="Klingl A."/>
            <person name="Woyke T."/>
            <person name="Ryan C.M."/>
            <person name="Banfield J.F."/>
        </authorList>
    </citation>
    <scope>NUCLEOTIDE SEQUENCE [LARGE SCALE GENOMIC DNA]</scope>
</reference>
<evidence type="ECO:0000256" key="10">
    <source>
        <dbReference type="ARBA" id="ARBA00029774"/>
    </source>
</evidence>
<keyword evidence="6" id="KW-0819">tRNA processing</keyword>
<dbReference type="SUPFAM" id="SSF55821">
    <property type="entry name" value="YrdC/RibB"/>
    <property type="match status" value="1"/>
</dbReference>
<dbReference type="Proteomes" id="UP000229315">
    <property type="component" value="Unassembled WGS sequence"/>
</dbReference>
<dbReference type="AlphaFoldDB" id="A0A2H0UHU2"/>
<dbReference type="PANTHER" id="PTHR17490:SF16">
    <property type="entry name" value="THREONYLCARBAMOYL-AMP SYNTHASE"/>
    <property type="match status" value="1"/>
</dbReference>
<evidence type="ECO:0000256" key="2">
    <source>
        <dbReference type="ARBA" id="ARBA00007663"/>
    </source>
</evidence>
<dbReference type="GO" id="GO:0008033">
    <property type="term" value="P:tRNA processing"/>
    <property type="evidence" value="ECO:0007669"/>
    <property type="project" value="UniProtKB-KW"/>
</dbReference>
<dbReference type="Gene3D" id="3.90.870.10">
    <property type="entry name" value="DHBP synthase"/>
    <property type="match status" value="1"/>
</dbReference>
<dbReference type="GO" id="GO:0006450">
    <property type="term" value="P:regulation of translational fidelity"/>
    <property type="evidence" value="ECO:0007669"/>
    <property type="project" value="TreeGrafter"/>
</dbReference>
<evidence type="ECO:0000256" key="1">
    <source>
        <dbReference type="ARBA" id="ARBA00004496"/>
    </source>
</evidence>
<dbReference type="GO" id="GO:0003725">
    <property type="term" value="F:double-stranded RNA binding"/>
    <property type="evidence" value="ECO:0007669"/>
    <property type="project" value="InterPro"/>
</dbReference>
<evidence type="ECO:0000256" key="11">
    <source>
        <dbReference type="ARBA" id="ARBA00048366"/>
    </source>
</evidence>
<evidence type="ECO:0000256" key="4">
    <source>
        <dbReference type="ARBA" id="ARBA00022490"/>
    </source>
</evidence>
<dbReference type="EC" id="2.7.7.87" evidence="3"/>
<evidence type="ECO:0000313" key="14">
    <source>
        <dbReference type="Proteomes" id="UP000229315"/>
    </source>
</evidence>
<feature type="domain" description="YrdC-like" evidence="12">
    <location>
        <begin position="1"/>
        <end position="177"/>
    </location>
</feature>
<dbReference type="InterPro" id="IPR017945">
    <property type="entry name" value="DHBP_synth_RibB-like_a/b_dom"/>
</dbReference>
<name>A0A2H0UHU2_9BACT</name>